<evidence type="ECO:0000313" key="2">
    <source>
        <dbReference type="Proteomes" id="UP000002484"/>
    </source>
</evidence>
<dbReference type="InterPro" id="IPR029044">
    <property type="entry name" value="Nucleotide-diphossugar_trans"/>
</dbReference>
<dbReference type="Proteomes" id="UP000002484">
    <property type="component" value="Chromosome"/>
</dbReference>
<name>E3JCL6_PSEI1</name>
<gene>
    <name evidence="1" type="ordered locus">FraEuI1c_0634</name>
</gene>
<evidence type="ECO:0000313" key="1">
    <source>
        <dbReference type="EMBL" id="ADP78712.1"/>
    </source>
</evidence>
<dbReference type="EMBL" id="CP002299">
    <property type="protein sequence ID" value="ADP78712.1"/>
    <property type="molecule type" value="Genomic_DNA"/>
</dbReference>
<dbReference type="STRING" id="298654.FraEuI1c_0634"/>
<keyword evidence="2" id="KW-1185">Reference proteome</keyword>
<evidence type="ECO:0008006" key="3">
    <source>
        <dbReference type="Google" id="ProtNLM"/>
    </source>
</evidence>
<dbReference type="eggNOG" id="ENOG5030HH5">
    <property type="taxonomic scope" value="Bacteria"/>
</dbReference>
<dbReference type="SUPFAM" id="SSF53448">
    <property type="entry name" value="Nucleotide-diphospho-sugar transferases"/>
    <property type="match status" value="1"/>
</dbReference>
<protein>
    <recommendedName>
        <fullName evidence="3">Glycosyltransferase</fullName>
    </recommendedName>
</protein>
<proteinExistence type="predicted"/>
<dbReference type="AlphaFoldDB" id="E3JCL6"/>
<dbReference type="HOGENOM" id="CLU_049718_0_0_11"/>
<dbReference type="InParanoid" id="E3JCL6"/>
<dbReference type="OrthoDB" id="1676877at2"/>
<organism evidence="1 2">
    <name type="scientific">Pseudofrankia inefficax (strain DSM 45817 / CECT 9037 / DDB 130130 / EuI1c)</name>
    <name type="common">Frankia inefficax</name>
    <dbReference type="NCBI Taxonomy" id="298654"/>
    <lineage>
        <taxon>Bacteria</taxon>
        <taxon>Bacillati</taxon>
        <taxon>Actinomycetota</taxon>
        <taxon>Actinomycetes</taxon>
        <taxon>Frankiales</taxon>
        <taxon>Frankiaceae</taxon>
        <taxon>Pseudofrankia</taxon>
    </lineage>
</organism>
<sequence>MRLYVVCRSVGSENAKNRPDFYSKTIALASLLRSVENVGIPTRVVFANDGPIPPDRLAMMASAGEMLPIRCGTNRSSYRLMLCLPRARGWAPDDLVWFAEDDYLYTADALSAVVAAAEKLPEADYFTIYSRLRFGTDATRRNPTYSPLDRADGDGDAVEIGRVRWYRAVSSTSTFGAWVHTIVADERLLRSAPFVGGAFDHATCLAYQGYRPFGLGQLSGEPVEPGEHPALKRVARRVALTGLRGALNVAALARPEHDRRVLVAPDPDLATHLEAGHLAPGTDWAAEARDVADWLRATRPGGGRR</sequence>
<reference evidence="1 2" key="1">
    <citation type="submission" date="2010-10" db="EMBL/GenBank/DDBJ databases">
        <title>Complete sequence of Frankia sp. EuI1c.</title>
        <authorList>
            <consortium name="US DOE Joint Genome Institute"/>
            <person name="Lucas S."/>
            <person name="Copeland A."/>
            <person name="Lapidus A."/>
            <person name="Cheng J.-F."/>
            <person name="Bruce D."/>
            <person name="Goodwin L."/>
            <person name="Pitluck S."/>
            <person name="Chertkov O."/>
            <person name="Detter J.C."/>
            <person name="Han C."/>
            <person name="Tapia R."/>
            <person name="Land M."/>
            <person name="Hauser L."/>
            <person name="Jeffries C."/>
            <person name="Kyrpides N."/>
            <person name="Ivanova N."/>
            <person name="Mikhailova N."/>
            <person name="Beauchemin N."/>
            <person name="Sen A."/>
            <person name="Sur S.A."/>
            <person name="Gtari M."/>
            <person name="Wall L."/>
            <person name="Tisa L."/>
            <person name="Woyke T."/>
        </authorList>
    </citation>
    <scope>NUCLEOTIDE SEQUENCE [LARGE SCALE GENOMIC DNA]</scope>
    <source>
        <strain evidence="2">DSM 45817 / CECT 9037 / EuI1c</strain>
    </source>
</reference>
<dbReference type="KEGG" id="fri:FraEuI1c_0634"/>
<accession>E3JCL6</accession>